<dbReference type="InterPro" id="IPR002060">
    <property type="entry name" value="Squ/phyt_synthse"/>
</dbReference>
<gene>
    <name evidence="1" type="ORF">Ga0609869_002596</name>
</gene>
<name>A0ABV3XV88_9RHOB</name>
<dbReference type="Gene3D" id="1.10.600.10">
    <property type="entry name" value="Farnesyl Diphosphate Synthase"/>
    <property type="match status" value="1"/>
</dbReference>
<evidence type="ECO:0000313" key="1">
    <source>
        <dbReference type="EMBL" id="MEX5729243.1"/>
    </source>
</evidence>
<dbReference type="Proteomes" id="UP001560019">
    <property type="component" value="Unassembled WGS sequence"/>
</dbReference>
<evidence type="ECO:0000313" key="2">
    <source>
        <dbReference type="Proteomes" id="UP001560019"/>
    </source>
</evidence>
<accession>A0ABV3XV88</accession>
<dbReference type="Pfam" id="PF00494">
    <property type="entry name" value="SQS_PSY"/>
    <property type="match status" value="1"/>
</dbReference>
<organism evidence="1 2">
    <name type="scientific">Rhodovulum iodosum</name>
    <dbReference type="NCBI Taxonomy" id="68291"/>
    <lineage>
        <taxon>Bacteria</taxon>
        <taxon>Pseudomonadati</taxon>
        <taxon>Pseudomonadota</taxon>
        <taxon>Alphaproteobacteria</taxon>
        <taxon>Rhodobacterales</taxon>
        <taxon>Paracoccaceae</taxon>
        <taxon>Rhodovulum</taxon>
    </lineage>
</organism>
<dbReference type="EMBL" id="JBEHHI010000002">
    <property type="protein sequence ID" value="MEX5729243.1"/>
    <property type="molecule type" value="Genomic_DNA"/>
</dbReference>
<keyword evidence="2" id="KW-1185">Reference proteome</keyword>
<dbReference type="SUPFAM" id="SSF48576">
    <property type="entry name" value="Terpenoid synthases"/>
    <property type="match status" value="1"/>
</dbReference>
<sequence length="255" mass="26798">MSIAACADLVRRGDPDRFLAAMAAPPGARAVLFPLYAFNLEVARAPWVTAEPLIAEMRLQWWRDALAEIAGGAPVRRHEVATPLAQAIGPDEARLLDALVAARRRDIAGAPFPDAAALEAYIDATSGHLVWAAARALGARTGEGAVRDLAQAAGMANWLLAVPELSARGHSPLPDDRAPAVAALARGALARLARARAARGEIPAAAQPALLAGWRAGAILNRAATAPGRVAEGRVAESEFSRRFNILARTLSGRW</sequence>
<protein>
    <submittedName>
        <fullName evidence="1">Phytoene synthase</fullName>
    </submittedName>
</protein>
<reference evidence="1 2" key="1">
    <citation type="submission" date="2024-06" db="EMBL/GenBank/DDBJ databases">
        <title>Genome of Rhodovulum iodosum, a marine photoferrotroph.</title>
        <authorList>
            <person name="Bianchini G."/>
            <person name="Nikeleit V."/>
            <person name="Kappler A."/>
            <person name="Bryce C."/>
            <person name="Sanchez-Baracaldo P."/>
        </authorList>
    </citation>
    <scope>NUCLEOTIDE SEQUENCE [LARGE SCALE GENOMIC DNA]</scope>
    <source>
        <strain evidence="1 2">UT/N1</strain>
    </source>
</reference>
<comment type="caution">
    <text evidence="1">The sequence shown here is derived from an EMBL/GenBank/DDBJ whole genome shotgun (WGS) entry which is preliminary data.</text>
</comment>
<proteinExistence type="predicted"/>
<dbReference type="RefSeq" id="WP_125405181.1">
    <property type="nucleotide sequence ID" value="NZ_JBEHHI010000002.1"/>
</dbReference>
<dbReference type="InterPro" id="IPR008949">
    <property type="entry name" value="Isoprenoid_synthase_dom_sf"/>
</dbReference>